<accession>A0A7D5UKF9</accession>
<geneLocation type="plasmid" evidence="2">
    <name>paeca1-b</name>
</geneLocation>
<sequence length="173" mass="18581">MVQNYTKKEYQMKPNVNNAISRNQLAIVAIASLFCGKAFSGVDEVWASSPATYDTLWAQAYAAAVNPSFSGSGGRVDLYSGSSTAVNISVPTTVNVLYVSFDLDGRGITQLMFDLQDAVSRGDVRIYNRGGENADRPYDALIRVSRSGGVVTLRGEGVWTGAPVLKRVVGFSL</sequence>
<organism evidence="1 2">
    <name type="scientific">Aeromonas caviae</name>
    <name type="common">Aeromonas punctata</name>
    <dbReference type="NCBI Taxonomy" id="648"/>
    <lineage>
        <taxon>Bacteria</taxon>
        <taxon>Pseudomonadati</taxon>
        <taxon>Pseudomonadota</taxon>
        <taxon>Gammaproteobacteria</taxon>
        <taxon>Aeromonadales</taxon>
        <taxon>Aeromonadaceae</taxon>
        <taxon>Aeromonas</taxon>
    </lineage>
</organism>
<dbReference type="Proteomes" id="UP000266778">
    <property type="component" value="Plasmid pAeca1-b"/>
</dbReference>
<protein>
    <submittedName>
        <fullName evidence="1">Uncharacterized protein</fullName>
    </submittedName>
</protein>
<evidence type="ECO:0000313" key="1">
    <source>
        <dbReference type="EMBL" id="QLI60301.1"/>
    </source>
</evidence>
<reference evidence="1 2" key="1">
    <citation type="submission" date="2019-04" db="EMBL/GenBank/DDBJ databases">
        <title>Novel transposon Tn6433 variants accelerate the dissemination of tet(E) in Aeromonas under oxytetracycline stresses.</title>
        <authorList>
            <person name="Shi Y."/>
            <person name="Tian Z."/>
            <person name="Zhang Y."/>
            <person name="Zhang H."/>
            <person name="Yang M."/>
        </authorList>
    </citation>
    <scope>NUCLEOTIDE SEQUENCE [LARGE SCALE GENOMIC DNA]</scope>
    <source>
        <strain evidence="1 2">T25-39</strain>
        <plasmid evidence="2">paeca1-b</plasmid>
    </source>
</reference>
<gene>
    <name evidence="1" type="ORF">C1C91_22930</name>
</gene>
<proteinExistence type="predicted"/>
<dbReference type="AlphaFoldDB" id="A0A7D5UKF9"/>
<evidence type="ECO:0000313" key="2">
    <source>
        <dbReference type="Proteomes" id="UP000266778"/>
    </source>
</evidence>
<dbReference type="EMBL" id="CP039627">
    <property type="protein sequence ID" value="QLI60301.1"/>
    <property type="molecule type" value="Genomic_DNA"/>
</dbReference>
<keyword evidence="1" id="KW-0614">Plasmid</keyword>
<name>A0A7D5UKF9_AERCA</name>